<evidence type="ECO:0000256" key="1">
    <source>
        <dbReference type="SAM" id="Coils"/>
    </source>
</evidence>
<proteinExistence type="predicted"/>
<feature type="compositionally biased region" description="Basic and acidic residues" evidence="2">
    <location>
        <begin position="211"/>
        <end position="229"/>
    </location>
</feature>
<name>A0A7R9YY45_9CHLO</name>
<evidence type="ECO:0000256" key="2">
    <source>
        <dbReference type="SAM" id="MobiDB-lite"/>
    </source>
</evidence>
<gene>
    <name evidence="3" type="ORF">CEUR00632_LOCUS12245</name>
</gene>
<feature type="region of interest" description="Disordered" evidence="2">
    <location>
        <begin position="1"/>
        <end position="25"/>
    </location>
</feature>
<protein>
    <submittedName>
        <fullName evidence="3">Uncharacterized protein</fullName>
    </submittedName>
</protein>
<dbReference type="AlphaFoldDB" id="A0A7R9YY45"/>
<reference evidence="3" key="1">
    <citation type="submission" date="2021-01" db="EMBL/GenBank/DDBJ databases">
        <authorList>
            <person name="Corre E."/>
            <person name="Pelletier E."/>
            <person name="Niang G."/>
            <person name="Scheremetjew M."/>
            <person name="Finn R."/>
            <person name="Kale V."/>
            <person name="Holt S."/>
            <person name="Cochrane G."/>
            <person name="Meng A."/>
            <person name="Brown T."/>
            <person name="Cohen L."/>
        </authorList>
    </citation>
    <scope>NUCLEOTIDE SEQUENCE</scope>
    <source>
        <strain evidence="3">CCMP219</strain>
    </source>
</reference>
<dbReference type="EMBL" id="HBEC01026588">
    <property type="protein sequence ID" value="CAD8293870.1"/>
    <property type="molecule type" value="Transcribed_RNA"/>
</dbReference>
<accession>A0A7R9YY45</accession>
<feature type="coiled-coil region" evidence="1">
    <location>
        <begin position="27"/>
        <end position="54"/>
    </location>
</feature>
<feature type="region of interest" description="Disordered" evidence="2">
    <location>
        <begin position="170"/>
        <end position="328"/>
    </location>
</feature>
<sequence>MPGSVLSWAPPGSVFSETVTSPGRTRITAEERRAEKLRREVQIAEENAERRERLAMVTARDEKYLDDDVEQARYDVRQRRLSHKMEESARLEESNREWRYRVRHRGMAEEMTLSQEAEEMRHLSLEEKIRIREEQQEEIARQNYEYAQRLANATSKLDSCLPREVEERRLSLGLHASSGQPWKDRGMAPRAMPRAYLAPPPRSAWSGSPRGSHDDFRHGQRNPDHEAHYGESWSEGEHEGEDGDAVAEEYYDEETGEQRSDGDDDGDEGGRSRHGSDEGGDAVAPRSVKKGKKGRRGAEAGAPDDPSDWEDDPPPEKREPQPGCCTCQ</sequence>
<feature type="compositionally biased region" description="Basic and acidic residues" evidence="2">
    <location>
        <begin position="268"/>
        <end position="277"/>
    </location>
</feature>
<evidence type="ECO:0000313" key="3">
    <source>
        <dbReference type="EMBL" id="CAD8293870.1"/>
    </source>
</evidence>
<organism evidence="3">
    <name type="scientific">Chlamydomonas euryale</name>
    <dbReference type="NCBI Taxonomy" id="1486919"/>
    <lineage>
        <taxon>Eukaryota</taxon>
        <taxon>Viridiplantae</taxon>
        <taxon>Chlorophyta</taxon>
        <taxon>core chlorophytes</taxon>
        <taxon>Chlorophyceae</taxon>
        <taxon>CS clade</taxon>
        <taxon>Chlamydomonadales</taxon>
        <taxon>Chlamydomonadaceae</taxon>
        <taxon>Chlamydomonas</taxon>
    </lineage>
</organism>
<keyword evidence="1" id="KW-0175">Coiled coil</keyword>
<feature type="compositionally biased region" description="Acidic residues" evidence="2">
    <location>
        <begin position="238"/>
        <end position="255"/>
    </location>
</feature>